<evidence type="ECO:0000256" key="5">
    <source>
        <dbReference type="ARBA" id="ARBA00023136"/>
    </source>
</evidence>
<feature type="domain" description="GtrA/DPMS transmembrane" evidence="7">
    <location>
        <begin position="46"/>
        <end position="164"/>
    </location>
</feature>
<keyword evidence="3 6" id="KW-0812">Transmembrane</keyword>
<protein>
    <submittedName>
        <fullName evidence="8">GtrA family protein</fullName>
    </submittedName>
</protein>
<comment type="caution">
    <text evidence="8">The sequence shown here is derived from an EMBL/GenBank/DDBJ whole genome shotgun (WGS) entry which is preliminary data.</text>
</comment>
<evidence type="ECO:0000259" key="7">
    <source>
        <dbReference type="Pfam" id="PF04138"/>
    </source>
</evidence>
<gene>
    <name evidence="8" type="ORF">HUK82_02335</name>
</gene>
<dbReference type="GO" id="GO:0005886">
    <property type="term" value="C:plasma membrane"/>
    <property type="evidence" value="ECO:0007669"/>
    <property type="project" value="TreeGrafter"/>
</dbReference>
<organism evidence="8 9">
    <name type="scientific">Ameyamaea chiangmaiensis</name>
    <dbReference type="NCBI Taxonomy" id="442969"/>
    <lineage>
        <taxon>Bacteria</taxon>
        <taxon>Pseudomonadati</taxon>
        <taxon>Pseudomonadota</taxon>
        <taxon>Alphaproteobacteria</taxon>
        <taxon>Acetobacterales</taxon>
        <taxon>Acetobacteraceae</taxon>
        <taxon>Ameyamaea</taxon>
    </lineage>
</organism>
<evidence type="ECO:0000256" key="2">
    <source>
        <dbReference type="ARBA" id="ARBA00009399"/>
    </source>
</evidence>
<evidence type="ECO:0000256" key="1">
    <source>
        <dbReference type="ARBA" id="ARBA00004141"/>
    </source>
</evidence>
<comment type="similarity">
    <text evidence="2">Belongs to the GtrA family.</text>
</comment>
<dbReference type="EMBL" id="JABXXR010000008">
    <property type="protein sequence ID" value="NVN39406.1"/>
    <property type="molecule type" value="Genomic_DNA"/>
</dbReference>
<proteinExistence type="inferred from homology"/>
<sequence>MDIASDPAPLSPPADPAVDVVPVDPLVTPTAEALAPAGATLAQFFRFGCVGALGFVWDAGTVYLLRPVVGLMTATFVAYFVAASLNWLANRLWTFRHVASDAGLLRQWLHFLGANTVGFLLNRSAVYTLFLTVPLCVAYPPLALAVGALTGMFANFSLSRRLVFRVKRPSANGRD</sequence>
<feature type="transmembrane region" description="Helical" evidence="6">
    <location>
        <begin position="108"/>
        <end position="131"/>
    </location>
</feature>
<evidence type="ECO:0000313" key="9">
    <source>
        <dbReference type="Proteomes" id="UP000585665"/>
    </source>
</evidence>
<dbReference type="GO" id="GO:0000271">
    <property type="term" value="P:polysaccharide biosynthetic process"/>
    <property type="evidence" value="ECO:0007669"/>
    <property type="project" value="InterPro"/>
</dbReference>
<dbReference type="InterPro" id="IPR051401">
    <property type="entry name" value="GtrA_CellWall_Glycosyl"/>
</dbReference>
<evidence type="ECO:0000256" key="6">
    <source>
        <dbReference type="SAM" id="Phobius"/>
    </source>
</evidence>
<keyword evidence="9" id="KW-1185">Reference proteome</keyword>
<dbReference type="RefSeq" id="WP_176612422.1">
    <property type="nucleotide sequence ID" value="NZ_JABXXR010000008.1"/>
</dbReference>
<dbReference type="Proteomes" id="UP000585665">
    <property type="component" value="Unassembled WGS sequence"/>
</dbReference>
<dbReference type="Pfam" id="PF04138">
    <property type="entry name" value="GtrA_DPMS_TM"/>
    <property type="match status" value="1"/>
</dbReference>
<evidence type="ECO:0000256" key="3">
    <source>
        <dbReference type="ARBA" id="ARBA00022692"/>
    </source>
</evidence>
<dbReference type="PANTHER" id="PTHR38459">
    <property type="entry name" value="PROPHAGE BACTOPRENOL-LINKED GLUCOSE TRANSLOCASE HOMOLOG"/>
    <property type="match status" value="1"/>
</dbReference>
<reference evidence="8 9" key="1">
    <citation type="submission" date="2020-06" db="EMBL/GenBank/DDBJ databases">
        <title>Description of novel acetic acid bacteria.</title>
        <authorList>
            <person name="Sombolestani A."/>
        </authorList>
    </citation>
    <scope>NUCLEOTIDE SEQUENCE [LARGE SCALE GENOMIC DNA]</scope>
    <source>
        <strain evidence="8 9">LMG 27010</strain>
    </source>
</reference>
<feature type="transmembrane region" description="Helical" evidence="6">
    <location>
        <begin position="137"/>
        <end position="158"/>
    </location>
</feature>
<evidence type="ECO:0000313" key="8">
    <source>
        <dbReference type="EMBL" id="NVN39406.1"/>
    </source>
</evidence>
<comment type="subcellular location">
    <subcellularLocation>
        <location evidence="1">Membrane</location>
        <topology evidence="1">Multi-pass membrane protein</topology>
    </subcellularLocation>
</comment>
<dbReference type="PANTHER" id="PTHR38459:SF1">
    <property type="entry name" value="PROPHAGE BACTOPRENOL-LINKED GLUCOSE TRANSLOCASE HOMOLOG"/>
    <property type="match status" value="1"/>
</dbReference>
<keyword evidence="5 6" id="KW-0472">Membrane</keyword>
<feature type="transmembrane region" description="Helical" evidence="6">
    <location>
        <begin position="68"/>
        <end position="88"/>
    </location>
</feature>
<name>A0A850PAQ4_9PROT</name>
<evidence type="ECO:0000256" key="4">
    <source>
        <dbReference type="ARBA" id="ARBA00022989"/>
    </source>
</evidence>
<dbReference type="InterPro" id="IPR007267">
    <property type="entry name" value="GtrA_DPMS_TM"/>
</dbReference>
<dbReference type="AlphaFoldDB" id="A0A850PAQ4"/>
<accession>A0A850PAQ4</accession>
<keyword evidence="4 6" id="KW-1133">Transmembrane helix</keyword>